<protein>
    <submittedName>
        <fullName evidence="2">Uncharacterized protein</fullName>
    </submittedName>
</protein>
<feature type="compositionally biased region" description="Polar residues" evidence="1">
    <location>
        <begin position="91"/>
        <end position="104"/>
    </location>
</feature>
<feature type="non-terminal residue" evidence="2">
    <location>
        <position position="1"/>
    </location>
</feature>
<evidence type="ECO:0000313" key="3">
    <source>
        <dbReference type="Proteomes" id="UP001151699"/>
    </source>
</evidence>
<feature type="compositionally biased region" description="Polar residues" evidence="1">
    <location>
        <begin position="36"/>
        <end position="45"/>
    </location>
</feature>
<feature type="compositionally biased region" description="Polar residues" evidence="1">
    <location>
        <begin position="118"/>
        <end position="140"/>
    </location>
</feature>
<proteinExistence type="predicted"/>
<evidence type="ECO:0000313" key="2">
    <source>
        <dbReference type="EMBL" id="KAJ6622854.1"/>
    </source>
</evidence>
<keyword evidence="3" id="KW-1185">Reference proteome</keyword>
<dbReference type="Proteomes" id="UP001151699">
    <property type="component" value="Unassembled WGS sequence"/>
</dbReference>
<feature type="compositionally biased region" description="Polar residues" evidence="1">
    <location>
        <begin position="14"/>
        <end position="29"/>
    </location>
</feature>
<feature type="non-terminal residue" evidence="2">
    <location>
        <position position="140"/>
    </location>
</feature>
<comment type="caution">
    <text evidence="2">The sequence shown here is derived from an EMBL/GenBank/DDBJ whole genome shotgun (WGS) entry which is preliminary data.</text>
</comment>
<organism evidence="2 3">
    <name type="scientific">Pseudolycoriella hygida</name>
    <dbReference type="NCBI Taxonomy" id="35572"/>
    <lineage>
        <taxon>Eukaryota</taxon>
        <taxon>Metazoa</taxon>
        <taxon>Ecdysozoa</taxon>
        <taxon>Arthropoda</taxon>
        <taxon>Hexapoda</taxon>
        <taxon>Insecta</taxon>
        <taxon>Pterygota</taxon>
        <taxon>Neoptera</taxon>
        <taxon>Endopterygota</taxon>
        <taxon>Diptera</taxon>
        <taxon>Nematocera</taxon>
        <taxon>Sciaroidea</taxon>
        <taxon>Sciaridae</taxon>
        <taxon>Pseudolycoriella</taxon>
    </lineage>
</organism>
<reference evidence="2" key="1">
    <citation type="submission" date="2022-07" db="EMBL/GenBank/DDBJ databases">
        <authorList>
            <person name="Trinca V."/>
            <person name="Uliana J.V.C."/>
            <person name="Torres T.T."/>
            <person name="Ward R.J."/>
            <person name="Monesi N."/>
        </authorList>
    </citation>
    <scope>NUCLEOTIDE SEQUENCE</scope>
    <source>
        <strain evidence="2">HSMRA1968</strain>
        <tissue evidence="2">Whole embryos</tissue>
    </source>
</reference>
<dbReference type="EMBL" id="WJQU01003695">
    <property type="protein sequence ID" value="KAJ6622854.1"/>
    <property type="molecule type" value="Genomic_DNA"/>
</dbReference>
<feature type="region of interest" description="Disordered" evidence="1">
    <location>
        <begin position="91"/>
        <end position="140"/>
    </location>
</feature>
<feature type="region of interest" description="Disordered" evidence="1">
    <location>
        <begin position="1"/>
        <end position="63"/>
    </location>
</feature>
<feature type="compositionally biased region" description="Basic and acidic residues" evidence="1">
    <location>
        <begin position="51"/>
        <end position="63"/>
    </location>
</feature>
<accession>A0A9Q0RSB2</accession>
<name>A0A9Q0RSB2_9DIPT</name>
<gene>
    <name evidence="2" type="ORF">Bhyg_17318</name>
</gene>
<evidence type="ECO:0000256" key="1">
    <source>
        <dbReference type="SAM" id="MobiDB-lite"/>
    </source>
</evidence>
<sequence length="140" mass="15699">SRRRPTTRTSHTSFISTNGNSENPCTSRTIDAIDPSNVSEPSTTMAKKPIRTKEKEKKVKRAPTKERWLLTRKTWKYMADAGPQLHTIATTTMQKSKSSSNVGQVFSKKIWKSRSKSQTRTASPTESDGSGSNIKPNWMP</sequence>
<dbReference type="OrthoDB" id="10024839at2759"/>
<dbReference type="AlphaFoldDB" id="A0A9Q0RSB2"/>